<dbReference type="Gene3D" id="3.30.110.20">
    <property type="entry name" value="Alba-like domain"/>
    <property type="match status" value="2"/>
</dbReference>
<dbReference type="GO" id="GO:0005634">
    <property type="term" value="C:nucleus"/>
    <property type="evidence" value="ECO:0007669"/>
    <property type="project" value="UniProtKB-SubCell"/>
</dbReference>
<reference evidence="7 8" key="1">
    <citation type="submission" date="2016-11" db="EMBL/GenBank/DDBJ databases">
        <title>The macronuclear genome of Stentor coeruleus: a giant cell with tiny introns.</title>
        <authorList>
            <person name="Slabodnick M."/>
            <person name="Ruby J.G."/>
            <person name="Reiff S.B."/>
            <person name="Swart E.C."/>
            <person name="Gosai S."/>
            <person name="Prabakaran S."/>
            <person name="Witkowska E."/>
            <person name="Larue G.E."/>
            <person name="Fisher S."/>
            <person name="Freeman R.M."/>
            <person name="Gunawardena J."/>
            <person name="Chu W."/>
            <person name="Stover N.A."/>
            <person name="Gregory B.D."/>
            <person name="Nowacki M."/>
            <person name="Derisi J."/>
            <person name="Roy S.W."/>
            <person name="Marshall W.F."/>
            <person name="Sood P."/>
        </authorList>
    </citation>
    <scope>NUCLEOTIDE SEQUENCE [LARGE SCALE GENOMIC DNA]</scope>
    <source>
        <strain evidence="7">WM001</strain>
    </source>
</reference>
<comment type="similarity">
    <text evidence="2">Belongs to the histone-like Alba family.</text>
</comment>
<dbReference type="Proteomes" id="UP000187209">
    <property type="component" value="Unassembled WGS sequence"/>
</dbReference>
<dbReference type="InterPro" id="IPR036882">
    <property type="entry name" value="Alba-like_dom_sf"/>
</dbReference>
<dbReference type="SUPFAM" id="SSF82704">
    <property type="entry name" value="AlbA-like"/>
    <property type="match status" value="2"/>
</dbReference>
<keyword evidence="3" id="KW-0694">RNA-binding</keyword>
<feature type="region of interest" description="Disordered" evidence="5">
    <location>
        <begin position="81"/>
        <end position="245"/>
    </location>
</feature>
<dbReference type="EMBL" id="MPUH01000034">
    <property type="protein sequence ID" value="OMJ93946.1"/>
    <property type="molecule type" value="Genomic_DNA"/>
</dbReference>
<proteinExistence type="inferred from homology"/>
<name>A0A1R2CY69_9CILI</name>
<evidence type="ECO:0000256" key="5">
    <source>
        <dbReference type="SAM" id="MobiDB-lite"/>
    </source>
</evidence>
<dbReference type="AlphaFoldDB" id="A0A1R2CY69"/>
<sequence>MAGKEVTVSSTQGLTRVISDVVTLLETQKEATITAINLAIPHAVNLVEIIKHRVKGIYQQNSFERVKDSNKTRVIFKLSLNPLDSSHPGYQPPLDASQVTEKSFSELKKPPTTITRRPEGDKTDNPSDTNVDKSDNRTDKFADRTGGESTRRPRGQRFNGRPRGGRTERRGRGRFENTGTRGDDKDNTDRPRGRPYRGGDDNDRPRGRAFRGEDRGRAFRNGRSFRRGRGGRNAGGDFNRKPEPGMEKYKLVRERDEVKRNDNEVYVSGTANPIFAIKNALMLFKKNGLKTVVIKASGQALPRAVRVVEEVKRKEPGLHQLNSFEKRVFKDHYKPTEEGLSDVWKERTVEGIEITLSKNLLDTKHPGYQAPLPESQVTNLTVEQVDNL</sequence>
<dbReference type="Pfam" id="PF01918">
    <property type="entry name" value="Alba"/>
    <property type="match status" value="2"/>
</dbReference>
<dbReference type="OrthoDB" id="311486at2759"/>
<organism evidence="7 8">
    <name type="scientific">Stentor coeruleus</name>
    <dbReference type="NCBI Taxonomy" id="5963"/>
    <lineage>
        <taxon>Eukaryota</taxon>
        <taxon>Sar</taxon>
        <taxon>Alveolata</taxon>
        <taxon>Ciliophora</taxon>
        <taxon>Postciliodesmatophora</taxon>
        <taxon>Heterotrichea</taxon>
        <taxon>Heterotrichida</taxon>
        <taxon>Stentoridae</taxon>
        <taxon>Stentor</taxon>
    </lineage>
</organism>
<evidence type="ECO:0000256" key="4">
    <source>
        <dbReference type="ARBA" id="ARBA00023242"/>
    </source>
</evidence>
<feature type="compositionally biased region" description="Basic and acidic residues" evidence="5">
    <location>
        <begin position="116"/>
        <end position="151"/>
    </location>
</feature>
<feature type="domain" description="DNA/RNA-binding protein Alba-like" evidence="6">
    <location>
        <begin position="263"/>
        <end position="324"/>
    </location>
</feature>
<dbReference type="InterPro" id="IPR051958">
    <property type="entry name" value="Alba-like_NAB"/>
</dbReference>
<evidence type="ECO:0000256" key="3">
    <source>
        <dbReference type="ARBA" id="ARBA00022884"/>
    </source>
</evidence>
<feature type="domain" description="DNA/RNA-binding protein Alba-like" evidence="6">
    <location>
        <begin position="5"/>
        <end position="61"/>
    </location>
</feature>
<evidence type="ECO:0000256" key="2">
    <source>
        <dbReference type="ARBA" id="ARBA00008018"/>
    </source>
</evidence>
<gene>
    <name evidence="7" type="ORF">SteCoe_3003</name>
</gene>
<evidence type="ECO:0000256" key="1">
    <source>
        <dbReference type="ARBA" id="ARBA00004123"/>
    </source>
</evidence>
<dbReference type="InterPro" id="IPR002775">
    <property type="entry name" value="DNA/RNA-bd_Alba-like"/>
</dbReference>
<feature type="compositionally biased region" description="Basic and acidic residues" evidence="5">
    <location>
        <begin position="165"/>
        <end position="217"/>
    </location>
</feature>
<dbReference type="PANTHER" id="PTHR13516:SF4">
    <property type="entry name" value="FI09323P"/>
    <property type="match status" value="1"/>
</dbReference>
<comment type="caution">
    <text evidence="7">The sequence shown here is derived from an EMBL/GenBank/DDBJ whole genome shotgun (WGS) entry which is preliminary data.</text>
</comment>
<keyword evidence="4" id="KW-0539">Nucleus</keyword>
<evidence type="ECO:0000259" key="6">
    <source>
        <dbReference type="Pfam" id="PF01918"/>
    </source>
</evidence>
<comment type="subcellular location">
    <subcellularLocation>
        <location evidence="1">Nucleus</location>
    </subcellularLocation>
</comment>
<dbReference type="GO" id="GO:0003723">
    <property type="term" value="F:RNA binding"/>
    <property type="evidence" value="ECO:0007669"/>
    <property type="project" value="UniProtKB-KW"/>
</dbReference>
<protein>
    <recommendedName>
        <fullName evidence="6">DNA/RNA-binding protein Alba-like domain-containing protein</fullName>
    </recommendedName>
</protein>
<evidence type="ECO:0000313" key="7">
    <source>
        <dbReference type="EMBL" id="OMJ93946.1"/>
    </source>
</evidence>
<keyword evidence="8" id="KW-1185">Reference proteome</keyword>
<accession>A0A1R2CY69</accession>
<evidence type="ECO:0000313" key="8">
    <source>
        <dbReference type="Proteomes" id="UP000187209"/>
    </source>
</evidence>
<dbReference type="PANTHER" id="PTHR13516">
    <property type="entry name" value="RIBONUCLEASE P SUBUNIT P25"/>
    <property type="match status" value="1"/>
</dbReference>
<feature type="compositionally biased region" description="Basic residues" evidence="5">
    <location>
        <begin position="218"/>
        <end position="230"/>
    </location>
</feature>